<reference evidence="1" key="1">
    <citation type="submission" date="2014-09" db="EMBL/GenBank/DDBJ databases">
        <authorList>
            <person name="Magalhaes I.L.F."/>
            <person name="Oliveira U."/>
            <person name="Santos F.R."/>
            <person name="Vidigal T.H.D.A."/>
            <person name="Brescovit A.D."/>
            <person name="Santos A.J."/>
        </authorList>
    </citation>
    <scope>NUCLEOTIDE SEQUENCE</scope>
    <source>
        <tissue evidence="1">Shoot tissue taken approximately 20 cm above the soil surface</tissue>
    </source>
</reference>
<organism evidence="1">
    <name type="scientific">Arundo donax</name>
    <name type="common">Giant reed</name>
    <name type="synonym">Donax arundinaceus</name>
    <dbReference type="NCBI Taxonomy" id="35708"/>
    <lineage>
        <taxon>Eukaryota</taxon>
        <taxon>Viridiplantae</taxon>
        <taxon>Streptophyta</taxon>
        <taxon>Embryophyta</taxon>
        <taxon>Tracheophyta</taxon>
        <taxon>Spermatophyta</taxon>
        <taxon>Magnoliopsida</taxon>
        <taxon>Liliopsida</taxon>
        <taxon>Poales</taxon>
        <taxon>Poaceae</taxon>
        <taxon>PACMAD clade</taxon>
        <taxon>Arundinoideae</taxon>
        <taxon>Arundineae</taxon>
        <taxon>Arundo</taxon>
    </lineage>
</organism>
<accession>A0A0A9CH51</accession>
<name>A0A0A9CH51_ARUDO</name>
<protein>
    <submittedName>
        <fullName evidence="1">Uncharacterized protein</fullName>
    </submittedName>
</protein>
<sequence>MMTSERPLGSICKGHRLEQPVPMDYLRSDVQITCLLLKLLALVKRLLLILMKHSSMILHFVSRCIVLKRHRVFLCLWRQRVISRMILFISSLQSVIPICIKQKSLG</sequence>
<dbReference type="AlphaFoldDB" id="A0A0A9CH51"/>
<reference evidence="1" key="2">
    <citation type="journal article" date="2015" name="Data Brief">
        <title>Shoot transcriptome of the giant reed, Arundo donax.</title>
        <authorList>
            <person name="Barrero R.A."/>
            <person name="Guerrero F.D."/>
            <person name="Moolhuijzen P."/>
            <person name="Goolsby J.A."/>
            <person name="Tidwell J."/>
            <person name="Bellgard S.E."/>
            <person name="Bellgard M.I."/>
        </authorList>
    </citation>
    <scope>NUCLEOTIDE SEQUENCE</scope>
    <source>
        <tissue evidence="1">Shoot tissue taken approximately 20 cm above the soil surface</tissue>
    </source>
</reference>
<dbReference type="EMBL" id="GBRH01222979">
    <property type="protein sequence ID" value="JAD74916.1"/>
    <property type="molecule type" value="Transcribed_RNA"/>
</dbReference>
<proteinExistence type="predicted"/>
<evidence type="ECO:0000313" key="1">
    <source>
        <dbReference type="EMBL" id="JAD74916.1"/>
    </source>
</evidence>